<dbReference type="GO" id="GO:0003824">
    <property type="term" value="F:catalytic activity"/>
    <property type="evidence" value="ECO:0007669"/>
    <property type="project" value="InterPro"/>
</dbReference>
<evidence type="ECO:0000256" key="1">
    <source>
        <dbReference type="ARBA" id="ARBA00005254"/>
    </source>
</evidence>
<proteinExistence type="inferred from homology"/>
<name>A0A7W8HGH7_9BURK</name>
<accession>A0A7W8HGH7</accession>
<evidence type="ECO:0000313" key="4">
    <source>
        <dbReference type="Proteomes" id="UP000532440"/>
    </source>
</evidence>
<dbReference type="AlphaFoldDB" id="A0A7W8HGH7"/>
<dbReference type="InterPro" id="IPR029045">
    <property type="entry name" value="ClpP/crotonase-like_dom_sf"/>
</dbReference>
<evidence type="ECO:0000313" key="3">
    <source>
        <dbReference type="EMBL" id="MBB5271591.1"/>
    </source>
</evidence>
<dbReference type="InterPro" id="IPR001753">
    <property type="entry name" value="Enoyl-CoA_hydra/iso"/>
</dbReference>
<protein>
    <submittedName>
        <fullName evidence="3">Enoyl-CoA hydratase/carnithine racemase</fullName>
    </submittedName>
</protein>
<organism evidence="3 4">
    <name type="scientific">Quisquiliibacterium transsilvanicum</name>
    <dbReference type="NCBI Taxonomy" id="1549638"/>
    <lineage>
        <taxon>Bacteria</taxon>
        <taxon>Pseudomonadati</taxon>
        <taxon>Pseudomonadota</taxon>
        <taxon>Betaproteobacteria</taxon>
        <taxon>Burkholderiales</taxon>
        <taxon>Burkholderiaceae</taxon>
        <taxon>Quisquiliibacterium</taxon>
    </lineage>
</organism>
<sequence>MSEPVVLTQARAGAMWITLNRPAAMNSITPEIVRGIDSALDRALTDDSVRAVVLTGSGRAFCAGADLKYVRESVGGDEAATAAFLQTVLAIMGRIEKFPKPVIAAINGLALAGGLELVLCCDLVIAARSARIGDAHANYGLLPGGGSSVRLPRKIGPTRAKYLLFTAEFVPAEQLVEAGLVNEVVDDADLAAATERLVAKLAAKSTLVLRRMKALVDDGLEQPSETALRLELLASEVHSHSHDMREGLAAFEEKRKPRFIGR</sequence>
<gene>
    <name evidence="3" type="ORF">HNQ70_001601</name>
</gene>
<comment type="similarity">
    <text evidence="1 2">Belongs to the enoyl-CoA hydratase/isomerase family.</text>
</comment>
<dbReference type="GO" id="GO:0006635">
    <property type="term" value="P:fatty acid beta-oxidation"/>
    <property type="evidence" value="ECO:0007669"/>
    <property type="project" value="TreeGrafter"/>
</dbReference>
<dbReference type="Gene3D" id="3.90.226.10">
    <property type="entry name" value="2-enoyl-CoA Hydratase, Chain A, domain 1"/>
    <property type="match status" value="1"/>
</dbReference>
<reference evidence="3 4" key="1">
    <citation type="submission" date="2020-08" db="EMBL/GenBank/DDBJ databases">
        <title>Genomic Encyclopedia of Type Strains, Phase IV (KMG-IV): sequencing the most valuable type-strain genomes for metagenomic binning, comparative biology and taxonomic classification.</title>
        <authorList>
            <person name="Goeker M."/>
        </authorList>
    </citation>
    <scope>NUCLEOTIDE SEQUENCE [LARGE SCALE GENOMIC DNA]</scope>
    <source>
        <strain evidence="3 4">DSM 29781</strain>
    </source>
</reference>
<dbReference type="InterPro" id="IPR018376">
    <property type="entry name" value="Enoyl-CoA_hyd/isom_CS"/>
</dbReference>
<comment type="caution">
    <text evidence="3">The sequence shown here is derived from an EMBL/GenBank/DDBJ whole genome shotgun (WGS) entry which is preliminary data.</text>
</comment>
<dbReference type="PANTHER" id="PTHR11941">
    <property type="entry name" value="ENOYL-COA HYDRATASE-RELATED"/>
    <property type="match status" value="1"/>
</dbReference>
<keyword evidence="4" id="KW-1185">Reference proteome</keyword>
<dbReference type="PANTHER" id="PTHR11941:SF54">
    <property type="entry name" value="ENOYL-COA HYDRATASE, MITOCHONDRIAL"/>
    <property type="match status" value="1"/>
</dbReference>
<dbReference type="Pfam" id="PF00378">
    <property type="entry name" value="ECH_1"/>
    <property type="match status" value="1"/>
</dbReference>
<dbReference type="RefSeq" id="WP_183966096.1">
    <property type="nucleotide sequence ID" value="NZ_BAABEW010000001.1"/>
</dbReference>
<dbReference type="EMBL" id="JACHGB010000003">
    <property type="protein sequence ID" value="MBB5271591.1"/>
    <property type="molecule type" value="Genomic_DNA"/>
</dbReference>
<dbReference type="SUPFAM" id="SSF52096">
    <property type="entry name" value="ClpP/crotonase"/>
    <property type="match status" value="1"/>
</dbReference>
<dbReference type="PROSITE" id="PS00166">
    <property type="entry name" value="ENOYL_COA_HYDRATASE"/>
    <property type="match status" value="1"/>
</dbReference>
<evidence type="ECO:0000256" key="2">
    <source>
        <dbReference type="RuleBase" id="RU003707"/>
    </source>
</evidence>
<dbReference type="CDD" id="cd06558">
    <property type="entry name" value="crotonase-like"/>
    <property type="match status" value="1"/>
</dbReference>
<dbReference type="Proteomes" id="UP000532440">
    <property type="component" value="Unassembled WGS sequence"/>
</dbReference>